<dbReference type="InterPro" id="IPR056884">
    <property type="entry name" value="NPHP3-like_N"/>
</dbReference>
<dbReference type="EMBL" id="JASNQZ010000018">
    <property type="protein sequence ID" value="KAL0945240.1"/>
    <property type="molecule type" value="Genomic_DNA"/>
</dbReference>
<dbReference type="InterPro" id="IPR007111">
    <property type="entry name" value="NACHT_NTPase"/>
</dbReference>
<feature type="compositionally biased region" description="Polar residues" evidence="2">
    <location>
        <begin position="1"/>
        <end position="14"/>
    </location>
</feature>
<dbReference type="PANTHER" id="PTHR10039:SF14">
    <property type="entry name" value="NACHT DOMAIN-CONTAINING PROTEIN"/>
    <property type="match status" value="1"/>
</dbReference>
<evidence type="ECO:0000256" key="1">
    <source>
        <dbReference type="ARBA" id="ARBA00022737"/>
    </source>
</evidence>
<protein>
    <recommendedName>
        <fullName evidence="3">NACHT domain-containing protein</fullName>
    </recommendedName>
</protein>
<evidence type="ECO:0000256" key="2">
    <source>
        <dbReference type="SAM" id="MobiDB-lite"/>
    </source>
</evidence>
<reference evidence="5" key="1">
    <citation type="submission" date="2024-06" db="EMBL/GenBank/DDBJ databases">
        <title>Multi-omics analyses provide insights into the biosynthesis of the anticancer antibiotic pleurotin in Hohenbuehelia grisea.</title>
        <authorList>
            <person name="Weaver J.A."/>
            <person name="Alberti F."/>
        </authorList>
    </citation>
    <scope>NUCLEOTIDE SEQUENCE [LARGE SCALE GENOMIC DNA]</scope>
    <source>
        <strain evidence="5">T-177</strain>
    </source>
</reference>
<name>A0ABR3IPL9_9AGAR</name>
<proteinExistence type="predicted"/>
<dbReference type="PANTHER" id="PTHR10039">
    <property type="entry name" value="AMELOGENIN"/>
    <property type="match status" value="1"/>
</dbReference>
<accession>A0ABR3IPL9</accession>
<feature type="domain" description="NACHT" evidence="3">
    <location>
        <begin position="157"/>
        <end position="304"/>
    </location>
</feature>
<dbReference type="PROSITE" id="PS50837">
    <property type="entry name" value="NACHT"/>
    <property type="match status" value="1"/>
</dbReference>
<organism evidence="4 5">
    <name type="scientific">Hohenbuehelia grisea</name>
    <dbReference type="NCBI Taxonomy" id="104357"/>
    <lineage>
        <taxon>Eukaryota</taxon>
        <taxon>Fungi</taxon>
        <taxon>Dikarya</taxon>
        <taxon>Basidiomycota</taxon>
        <taxon>Agaricomycotina</taxon>
        <taxon>Agaricomycetes</taxon>
        <taxon>Agaricomycetidae</taxon>
        <taxon>Agaricales</taxon>
        <taxon>Pleurotineae</taxon>
        <taxon>Pleurotaceae</taxon>
        <taxon>Hohenbuehelia</taxon>
    </lineage>
</organism>
<dbReference type="Proteomes" id="UP001556367">
    <property type="component" value="Unassembled WGS sequence"/>
</dbReference>
<keyword evidence="5" id="KW-1185">Reference proteome</keyword>
<sequence length="720" mass="81508">MALPRTLSQFTSQFRKPFKGPHSTSDNDVRQRLPNEYSSDQAGAPTPTQESQLNHHICGVTCFHNTGSGKMIINTGSGTITHVEGDLYQSINHNTYQASKDYENGLILKQLERAKRARFSSVRDVPATELRFCLDGTRTELLTDIRGWMTQNTGLGQVFWLKGSVGTGKTTVASTVARLAHDYRSLGGDFFFSRFDTTLSDRSLVFPTIAFHLSYYNPDFKLAIAAAVSETAEFESLQPQYQFNALVPHVKALFAASTKPVVFVFDGIDECENGVIGANRDVIQFLVNIAQLSSNVRIFLTSRPEPYIGQLLQSLPGLDVTIRSLDAEKAFEGDITTYIRHELVRITANLGIATWYTEQWFTDKDVKDLADRAGRSFAYAATVIRFIGDPQINHPRSQLDIVLSDILQNESVLLSNLDLLYILVLHRAFPEGTSARRIDILHSATAVMIERAFSPIVHIAWVTEYTEIDLLSVFHNLASIFYMGGPKHCMILCHDRSFVDFITDDKRCPKLFHVDMKKHRMRIARRIFRAVGECWSRHRPIEATVVSWDAAESLCPHNDTSCDYALQSWTDHVSKTDPSDAHWSTVLPAFFKSDKAVYWLSRLFLTDLEKYAISYINFLILWNCQLGPLVEDALRSSPELLQACKEKDEHNSLWMNADRPNGSSSFIEEVDVNGTVLSTSPSCTRRGRTRCQFHKEEQHQLLQEQMRSMHVLLRSLFALE</sequence>
<feature type="region of interest" description="Disordered" evidence="2">
    <location>
        <begin position="1"/>
        <end position="31"/>
    </location>
</feature>
<gene>
    <name evidence="4" type="ORF">HGRIS_000753</name>
</gene>
<dbReference type="SUPFAM" id="SSF52540">
    <property type="entry name" value="P-loop containing nucleoside triphosphate hydrolases"/>
    <property type="match status" value="1"/>
</dbReference>
<dbReference type="Pfam" id="PF24883">
    <property type="entry name" value="NPHP3_N"/>
    <property type="match status" value="1"/>
</dbReference>
<evidence type="ECO:0000313" key="5">
    <source>
        <dbReference type="Proteomes" id="UP001556367"/>
    </source>
</evidence>
<dbReference type="Gene3D" id="3.40.50.300">
    <property type="entry name" value="P-loop containing nucleotide triphosphate hydrolases"/>
    <property type="match status" value="1"/>
</dbReference>
<evidence type="ECO:0000313" key="4">
    <source>
        <dbReference type="EMBL" id="KAL0945240.1"/>
    </source>
</evidence>
<comment type="caution">
    <text evidence="4">The sequence shown here is derived from an EMBL/GenBank/DDBJ whole genome shotgun (WGS) entry which is preliminary data.</text>
</comment>
<keyword evidence="1" id="KW-0677">Repeat</keyword>
<evidence type="ECO:0000259" key="3">
    <source>
        <dbReference type="PROSITE" id="PS50837"/>
    </source>
</evidence>
<dbReference type="InterPro" id="IPR027417">
    <property type="entry name" value="P-loop_NTPase"/>
</dbReference>